<feature type="signal peptide" evidence="1">
    <location>
        <begin position="1"/>
        <end position="18"/>
    </location>
</feature>
<dbReference type="RefSeq" id="XP_043047452.1">
    <property type="nucleotide sequence ID" value="XM_043193443.1"/>
</dbReference>
<keyword evidence="1" id="KW-0732">Signal</keyword>
<sequence length="210" mass="23748">MKLSLFTEFALFVLLGSCQEITINYGRKEFGVLSYNKESTEGPTFTLNERRGGHELVKQAQCFNTNDLKDHECFLYSSITNATNPLQSLQFWLYLDENKDIARISISSGEHPEGEVAVIKEIGLAPAPVLSNVAQMKKEKGNIRKPPMQKVIVTKVVEDEDGNKVEVQEEKLVSEEENLSWIEKNWRYLLIGFLVYLAVSGGGKSEEEQK</sequence>
<evidence type="ECO:0000313" key="3">
    <source>
        <dbReference type="Proteomes" id="UP000790833"/>
    </source>
</evidence>
<dbReference type="EMBL" id="JAHMUF010000022">
    <property type="protein sequence ID" value="KAG7191900.1"/>
    <property type="molecule type" value="Genomic_DNA"/>
</dbReference>
<name>A0A9P7V626_9ASCO</name>
<comment type="caution">
    <text evidence="2">The sequence shown here is derived from an EMBL/GenBank/DDBJ whole genome shotgun (WGS) entry which is preliminary data.</text>
</comment>
<dbReference type="GeneID" id="66116063"/>
<dbReference type="AlphaFoldDB" id="A0A9P7V626"/>
<protein>
    <recommendedName>
        <fullName evidence="4">ER membrane protein complex subunit 10</fullName>
    </recommendedName>
</protein>
<dbReference type="Proteomes" id="UP000790833">
    <property type="component" value="Unassembled WGS sequence"/>
</dbReference>
<accession>A0A9P7V626</accession>
<organism evidence="2 3">
    <name type="scientific">Scheffersomyces spartinae</name>
    <dbReference type="NCBI Taxonomy" id="45513"/>
    <lineage>
        <taxon>Eukaryota</taxon>
        <taxon>Fungi</taxon>
        <taxon>Dikarya</taxon>
        <taxon>Ascomycota</taxon>
        <taxon>Saccharomycotina</taxon>
        <taxon>Pichiomycetes</taxon>
        <taxon>Debaryomycetaceae</taxon>
        <taxon>Scheffersomyces</taxon>
    </lineage>
</organism>
<reference evidence="2" key="1">
    <citation type="submission" date="2021-03" db="EMBL/GenBank/DDBJ databases">
        <authorList>
            <person name="Palmer J.M."/>
        </authorList>
    </citation>
    <scope>NUCLEOTIDE SEQUENCE</scope>
    <source>
        <strain evidence="2">ARV_011</strain>
    </source>
</reference>
<evidence type="ECO:0008006" key="4">
    <source>
        <dbReference type="Google" id="ProtNLM"/>
    </source>
</evidence>
<dbReference type="OrthoDB" id="1894652at2759"/>
<evidence type="ECO:0000256" key="1">
    <source>
        <dbReference type="SAM" id="SignalP"/>
    </source>
</evidence>
<proteinExistence type="predicted"/>
<keyword evidence="3" id="KW-1185">Reference proteome</keyword>
<evidence type="ECO:0000313" key="2">
    <source>
        <dbReference type="EMBL" id="KAG7191900.1"/>
    </source>
</evidence>
<gene>
    <name evidence="2" type="ORF">KQ657_002689</name>
</gene>
<feature type="chain" id="PRO_5040360508" description="ER membrane protein complex subunit 10" evidence="1">
    <location>
        <begin position="19"/>
        <end position="210"/>
    </location>
</feature>
<dbReference type="Pfam" id="PF21203">
    <property type="entry name" value="ECM10"/>
    <property type="match status" value="1"/>
</dbReference>